<evidence type="ECO:0000313" key="2">
    <source>
        <dbReference type="EMBL" id="KMT65923.1"/>
    </source>
</evidence>
<dbReference type="Proteomes" id="UP000037600">
    <property type="component" value="Unassembled WGS sequence"/>
</dbReference>
<keyword evidence="3" id="KW-1185">Reference proteome</keyword>
<evidence type="ECO:0000313" key="3">
    <source>
        <dbReference type="Proteomes" id="UP000037600"/>
    </source>
</evidence>
<dbReference type="EMBL" id="LAZL01000007">
    <property type="protein sequence ID" value="KMT65923.1"/>
    <property type="molecule type" value="Genomic_DNA"/>
</dbReference>
<feature type="transmembrane region" description="Helical" evidence="1">
    <location>
        <begin position="48"/>
        <end position="69"/>
    </location>
</feature>
<dbReference type="AlphaFoldDB" id="A0A0J8GYW0"/>
<sequence>MKDTQQNRFGVSYGLHVISHWLTELGRVFIFATTAAIILSFVNQEGLSTFRIILALVFGGAMMLVGIALEHWLFKQKFESLNL</sequence>
<comment type="caution">
    <text evidence="2">The sequence shown here is derived from an EMBL/GenBank/DDBJ whole genome shotgun (WGS) entry which is preliminary data.</text>
</comment>
<name>A0A0J8GYW0_9ALTE</name>
<reference evidence="2 3" key="1">
    <citation type="submission" date="2015-04" db="EMBL/GenBank/DDBJ databases">
        <title>Draft Genome Sequence of the Novel Agar-Digesting Marine Bacterium Q1.</title>
        <authorList>
            <person name="Li Y."/>
            <person name="Li D."/>
            <person name="Chen G."/>
            <person name="Du Z."/>
        </authorList>
    </citation>
    <scope>NUCLEOTIDE SEQUENCE [LARGE SCALE GENOMIC DNA]</scope>
    <source>
        <strain evidence="2 3">Q1</strain>
    </source>
</reference>
<dbReference type="OrthoDB" id="6401870at2"/>
<proteinExistence type="predicted"/>
<gene>
    <name evidence="2" type="ORF">XM47_05510</name>
</gene>
<protein>
    <submittedName>
        <fullName evidence="2">Uncharacterized protein</fullName>
    </submittedName>
</protein>
<organism evidence="2 3">
    <name type="scientific">Catenovulum maritimum</name>
    <dbReference type="NCBI Taxonomy" id="1513271"/>
    <lineage>
        <taxon>Bacteria</taxon>
        <taxon>Pseudomonadati</taxon>
        <taxon>Pseudomonadota</taxon>
        <taxon>Gammaproteobacteria</taxon>
        <taxon>Alteromonadales</taxon>
        <taxon>Alteromonadaceae</taxon>
        <taxon>Catenovulum</taxon>
    </lineage>
</organism>
<keyword evidence="1" id="KW-0472">Membrane</keyword>
<keyword evidence="1" id="KW-0812">Transmembrane</keyword>
<dbReference type="RefSeq" id="WP_048690588.1">
    <property type="nucleotide sequence ID" value="NZ_KQ130485.1"/>
</dbReference>
<keyword evidence="1" id="KW-1133">Transmembrane helix</keyword>
<feature type="transmembrane region" description="Helical" evidence="1">
    <location>
        <begin position="21"/>
        <end position="42"/>
    </location>
</feature>
<accession>A0A0J8GYW0</accession>
<evidence type="ECO:0000256" key="1">
    <source>
        <dbReference type="SAM" id="Phobius"/>
    </source>
</evidence>